<accession>A0A239GN55</accession>
<dbReference type="GO" id="GO:0004177">
    <property type="term" value="F:aminopeptidase activity"/>
    <property type="evidence" value="ECO:0007669"/>
    <property type="project" value="UniProtKB-KW"/>
</dbReference>
<keyword evidence="7" id="KW-0720">Serine protease</keyword>
<feature type="signal peptide" evidence="9">
    <location>
        <begin position="1"/>
        <end position="44"/>
    </location>
</feature>
<evidence type="ECO:0000256" key="3">
    <source>
        <dbReference type="ARBA" id="ARBA00012463"/>
    </source>
</evidence>
<protein>
    <recommendedName>
        <fullName evidence="3">Xaa-Pro dipeptidyl-peptidase</fullName>
        <ecNumber evidence="3">3.4.14.11</ecNumber>
    </recommendedName>
    <alternativeName>
        <fullName evidence="8">X-prolyl-dipeptidyl aminopeptidase</fullName>
    </alternativeName>
</protein>
<dbReference type="InterPro" id="IPR000383">
    <property type="entry name" value="Xaa-Pro-like_dom"/>
</dbReference>
<evidence type="ECO:0000256" key="6">
    <source>
        <dbReference type="ARBA" id="ARBA00022801"/>
    </source>
</evidence>
<name>A0A239GN55_9ACTN</name>
<comment type="catalytic activity">
    <reaction evidence="1">
        <text>Hydrolyzes Xaa-Pro-|- bonds to release unblocked, N-terminal dipeptides from substrates including Ala-Pro-|-p-nitroanilide and (sequentially) Tyr-Pro-|-Phe-Pro-|-Gly-Pro-|-Ile.</text>
        <dbReference type="EC" id="3.4.14.11"/>
    </reaction>
</comment>
<evidence type="ECO:0000256" key="9">
    <source>
        <dbReference type="SAM" id="SignalP"/>
    </source>
</evidence>
<dbReference type="Pfam" id="PF02129">
    <property type="entry name" value="Peptidase_S15"/>
    <property type="match status" value="1"/>
</dbReference>
<comment type="similarity">
    <text evidence="2">Belongs to the peptidase S15 family.</text>
</comment>
<evidence type="ECO:0000313" key="11">
    <source>
        <dbReference type="EMBL" id="SNS70560.1"/>
    </source>
</evidence>
<keyword evidence="6" id="KW-0378">Hydrolase</keyword>
<dbReference type="GO" id="GO:0008236">
    <property type="term" value="F:serine-type peptidase activity"/>
    <property type="evidence" value="ECO:0007669"/>
    <property type="project" value="UniProtKB-KW"/>
</dbReference>
<evidence type="ECO:0000256" key="4">
    <source>
        <dbReference type="ARBA" id="ARBA00022438"/>
    </source>
</evidence>
<dbReference type="Proteomes" id="UP000198362">
    <property type="component" value="Unassembled WGS sequence"/>
</dbReference>
<evidence type="ECO:0000256" key="2">
    <source>
        <dbReference type="ARBA" id="ARBA00010819"/>
    </source>
</evidence>
<dbReference type="Gene3D" id="2.60.120.260">
    <property type="entry name" value="Galactose-binding domain-like"/>
    <property type="match status" value="1"/>
</dbReference>
<evidence type="ECO:0000256" key="5">
    <source>
        <dbReference type="ARBA" id="ARBA00022670"/>
    </source>
</evidence>
<dbReference type="SUPFAM" id="SSF53474">
    <property type="entry name" value="alpha/beta-Hydrolases"/>
    <property type="match status" value="1"/>
</dbReference>
<keyword evidence="9" id="KW-0732">Signal</keyword>
<keyword evidence="4" id="KW-0031">Aminopeptidase</keyword>
<dbReference type="InterPro" id="IPR013736">
    <property type="entry name" value="Xaa-Pro_dipept_C"/>
</dbReference>
<evidence type="ECO:0000259" key="10">
    <source>
        <dbReference type="SMART" id="SM00939"/>
    </source>
</evidence>
<dbReference type="GO" id="GO:0006508">
    <property type="term" value="P:proteolysis"/>
    <property type="evidence" value="ECO:0007669"/>
    <property type="project" value="UniProtKB-KW"/>
</dbReference>
<dbReference type="AlphaFoldDB" id="A0A239GN55"/>
<reference evidence="11 12" key="1">
    <citation type="submission" date="2017-06" db="EMBL/GenBank/DDBJ databases">
        <authorList>
            <person name="Kim H.J."/>
            <person name="Triplett B.A."/>
        </authorList>
    </citation>
    <scope>NUCLEOTIDE SEQUENCE [LARGE SCALE GENOMIC DNA]</scope>
    <source>
        <strain evidence="11 12">CGMCC 4.5593</strain>
    </source>
</reference>
<evidence type="ECO:0000313" key="12">
    <source>
        <dbReference type="Proteomes" id="UP000198362"/>
    </source>
</evidence>
<dbReference type="InterPro" id="IPR008979">
    <property type="entry name" value="Galactose-bd-like_sf"/>
</dbReference>
<dbReference type="SUPFAM" id="SSF49785">
    <property type="entry name" value="Galactose-binding domain-like"/>
    <property type="match status" value="1"/>
</dbReference>
<evidence type="ECO:0000256" key="8">
    <source>
        <dbReference type="ARBA" id="ARBA00030045"/>
    </source>
</evidence>
<feature type="domain" description="Xaa-Pro dipeptidyl-peptidase C-terminal" evidence="10">
    <location>
        <begin position="419"/>
        <end position="642"/>
    </location>
</feature>
<dbReference type="Gene3D" id="3.40.50.1820">
    <property type="entry name" value="alpha/beta hydrolase"/>
    <property type="match status" value="2"/>
</dbReference>
<proteinExistence type="inferred from homology"/>
<dbReference type="PRINTS" id="PR00923">
    <property type="entry name" value="LACTOPTASE"/>
</dbReference>
<dbReference type="SMART" id="SM00939">
    <property type="entry name" value="PepX_C"/>
    <property type="match status" value="1"/>
</dbReference>
<dbReference type="InterPro" id="IPR029058">
    <property type="entry name" value="AB_hydrolase_fold"/>
</dbReference>
<dbReference type="EMBL" id="FZPH01000001">
    <property type="protein sequence ID" value="SNS70560.1"/>
    <property type="molecule type" value="Genomic_DNA"/>
</dbReference>
<feature type="chain" id="PRO_5039322291" description="Xaa-Pro dipeptidyl-peptidase" evidence="9">
    <location>
        <begin position="45"/>
        <end position="654"/>
    </location>
</feature>
<organism evidence="11 12">
    <name type="scientific">Asanoa hainanensis</name>
    <dbReference type="NCBI Taxonomy" id="560556"/>
    <lineage>
        <taxon>Bacteria</taxon>
        <taxon>Bacillati</taxon>
        <taxon>Actinomycetota</taxon>
        <taxon>Actinomycetes</taxon>
        <taxon>Micromonosporales</taxon>
        <taxon>Micromonosporaceae</taxon>
        <taxon>Asanoa</taxon>
    </lineage>
</organism>
<sequence>MSEWIIMIHSRRYPSVSPSRTETFMRRPSSLAMLGVAMSGTLLAAVAASPAAAAPADTPPPHIVVADGMTQPVFSFADAIEERVYVQTPVDTDHDGQLDRVAIDISRPAETATQGFKVPVIFEQSPYRKDTWDDVPYPSVLVDDLPQNGLSGHSALQRAAAGPTPNPNAAAKANLPGSLDDYYVPRGYAVVLGQSVGTGDSDGCPTSGDQAETLGTKAVIDWLNGRAKAFDAAGAPVKATWTTGAVGMTGVSYNGTLPNQVATTGVKGLKTIVPVSAISSWYDYYRANGLVVAPGTYQGEDLDILAQYTAGQARAEGKCLDELDDITQKQDRVTGDYSKFWEDRDYRDASDVKASVFVVHGLNDWNVKTENFAGWWDELAKKDVPRKIWLHQGGHGGPGNSATVTLPSGQAWTYKQTENRWFDFWLWNVRNGIMDEPTAVVQREDRNYTTYANWPDNAAKEVAVRFAATSSTGTGTLTTGKAPKGKVEQSFVDEGRTIAPRTLVAGPETASPNRLAYVSPALTQNVRISGRPEMRLRMAIENKPDANLTAYLVDYGVAGSTAAPVVVTRGWMDPQNRKSASKTEKLKQGKMYDFKWTMEPKDYIFQTGHQIGVVVFSSDQDYTLLPLGGTELTVAPNDSEIRLPVVGGKAVLGF</sequence>
<dbReference type="GO" id="GO:0008239">
    <property type="term" value="F:dipeptidyl-peptidase activity"/>
    <property type="evidence" value="ECO:0007669"/>
    <property type="project" value="UniProtKB-EC"/>
</dbReference>
<dbReference type="EC" id="3.4.14.11" evidence="3"/>
<evidence type="ECO:0000256" key="7">
    <source>
        <dbReference type="ARBA" id="ARBA00022825"/>
    </source>
</evidence>
<dbReference type="NCBIfam" id="NF003780">
    <property type="entry name" value="PRK05371.1-1"/>
    <property type="match status" value="1"/>
</dbReference>
<gene>
    <name evidence="11" type="ORF">SAMN05421812_101488</name>
</gene>
<keyword evidence="5" id="KW-0645">Protease</keyword>
<keyword evidence="12" id="KW-1185">Reference proteome</keyword>
<dbReference type="Pfam" id="PF08530">
    <property type="entry name" value="PepX_C"/>
    <property type="match status" value="1"/>
</dbReference>
<dbReference type="InterPro" id="IPR008252">
    <property type="entry name" value="Pept_S15_Xpro"/>
</dbReference>
<evidence type="ECO:0000256" key="1">
    <source>
        <dbReference type="ARBA" id="ARBA00000123"/>
    </source>
</evidence>